<accession>A0ACC1QZ48</accession>
<dbReference type="EMBL" id="JANAKD010000366">
    <property type="protein sequence ID" value="KAJ3494560.1"/>
    <property type="molecule type" value="Genomic_DNA"/>
</dbReference>
<reference evidence="1" key="1">
    <citation type="submission" date="2022-07" db="EMBL/GenBank/DDBJ databases">
        <title>Genome Sequence of Lecanicillium saksenae.</title>
        <authorList>
            <person name="Buettner E."/>
        </authorList>
    </citation>
    <scope>NUCLEOTIDE SEQUENCE</scope>
    <source>
        <strain evidence="1">VT-O1</strain>
    </source>
</reference>
<proteinExistence type="predicted"/>
<gene>
    <name evidence="1" type="ORF">NLG97_g3995</name>
</gene>
<evidence type="ECO:0000313" key="1">
    <source>
        <dbReference type="EMBL" id="KAJ3494560.1"/>
    </source>
</evidence>
<sequence>MGILLSRDFKNSTDLFPRLGNSGRLHVGHGAVTGTGYVLVRAVGEILSDPSSATVPPATYAKIIINGQHGLSRTNSYLHSSFSGFLYEYDARLRYKVGPQGESRALRQGIIAANLKMVEKAILAGANQNVALDHPLPDVTLPRYCTDLNALGLAVRTKNVTVARLLIEHGGNVTGNIAGAPTPIFIASP</sequence>
<dbReference type="Proteomes" id="UP001148737">
    <property type="component" value="Unassembled WGS sequence"/>
</dbReference>
<keyword evidence="2" id="KW-1185">Reference proteome</keyword>
<organism evidence="1 2">
    <name type="scientific">Lecanicillium saksenae</name>
    <dbReference type="NCBI Taxonomy" id="468837"/>
    <lineage>
        <taxon>Eukaryota</taxon>
        <taxon>Fungi</taxon>
        <taxon>Dikarya</taxon>
        <taxon>Ascomycota</taxon>
        <taxon>Pezizomycotina</taxon>
        <taxon>Sordariomycetes</taxon>
        <taxon>Hypocreomycetidae</taxon>
        <taxon>Hypocreales</taxon>
        <taxon>Cordycipitaceae</taxon>
        <taxon>Lecanicillium</taxon>
    </lineage>
</organism>
<evidence type="ECO:0000313" key="2">
    <source>
        <dbReference type="Proteomes" id="UP001148737"/>
    </source>
</evidence>
<name>A0ACC1QZ48_9HYPO</name>
<protein>
    <submittedName>
        <fullName evidence="1">Uncharacterized protein</fullName>
    </submittedName>
</protein>
<comment type="caution">
    <text evidence="1">The sequence shown here is derived from an EMBL/GenBank/DDBJ whole genome shotgun (WGS) entry which is preliminary data.</text>
</comment>